<evidence type="ECO:0000313" key="1">
    <source>
        <dbReference type="EMBL" id="MFF0498557.1"/>
    </source>
</evidence>
<keyword evidence="2" id="KW-1185">Reference proteome</keyword>
<reference evidence="1 2" key="1">
    <citation type="submission" date="2024-10" db="EMBL/GenBank/DDBJ databases">
        <title>The Natural Products Discovery Center: Release of the First 8490 Sequenced Strains for Exploring Actinobacteria Biosynthetic Diversity.</title>
        <authorList>
            <person name="Kalkreuter E."/>
            <person name="Kautsar S.A."/>
            <person name="Yang D."/>
            <person name="Bader C.D."/>
            <person name="Teijaro C.N."/>
            <person name="Fluegel L."/>
            <person name="Davis C.M."/>
            <person name="Simpson J.R."/>
            <person name="Lauterbach L."/>
            <person name="Steele A.D."/>
            <person name="Gui C."/>
            <person name="Meng S."/>
            <person name="Li G."/>
            <person name="Viehrig K."/>
            <person name="Ye F."/>
            <person name="Su P."/>
            <person name="Kiefer A.F."/>
            <person name="Nichols A."/>
            <person name="Cepeda A.J."/>
            <person name="Yan W."/>
            <person name="Fan B."/>
            <person name="Jiang Y."/>
            <person name="Adhikari A."/>
            <person name="Zheng C.-J."/>
            <person name="Schuster L."/>
            <person name="Cowan T.M."/>
            <person name="Smanski M.J."/>
            <person name="Chevrette M.G."/>
            <person name="De Carvalho L.P.S."/>
            <person name="Shen B."/>
        </authorList>
    </citation>
    <scope>NUCLEOTIDE SEQUENCE [LARGE SCALE GENOMIC DNA]</scope>
    <source>
        <strain evidence="1 2">NPDC004119</strain>
    </source>
</reference>
<gene>
    <name evidence="1" type="ORF">ACFYU5_19280</name>
</gene>
<evidence type="ECO:0000313" key="2">
    <source>
        <dbReference type="Proteomes" id="UP001601442"/>
    </source>
</evidence>
<accession>A0ABW6P5Y4</accession>
<name>A0ABW6P5Y4_9NOCA</name>
<dbReference type="Proteomes" id="UP001601442">
    <property type="component" value="Unassembled WGS sequence"/>
</dbReference>
<sequence length="62" mass="6960">MANQISRITDEDDWRITTFDNGDGTVRLCIDDGADSYMSVDIAAEQVRALVEPLAAWLETQR</sequence>
<dbReference type="EMBL" id="JBIAMT010000003">
    <property type="protein sequence ID" value="MFF0498557.1"/>
    <property type="molecule type" value="Genomic_DNA"/>
</dbReference>
<comment type="caution">
    <text evidence="1">The sequence shown here is derived from an EMBL/GenBank/DDBJ whole genome shotgun (WGS) entry which is preliminary data.</text>
</comment>
<protein>
    <submittedName>
        <fullName evidence="1">Uncharacterized protein</fullName>
    </submittedName>
</protein>
<organism evidence="1 2">
    <name type="scientific">Nocardia aobensis</name>
    <dbReference type="NCBI Taxonomy" id="257277"/>
    <lineage>
        <taxon>Bacteria</taxon>
        <taxon>Bacillati</taxon>
        <taxon>Actinomycetota</taxon>
        <taxon>Actinomycetes</taxon>
        <taxon>Mycobacteriales</taxon>
        <taxon>Nocardiaceae</taxon>
        <taxon>Nocardia</taxon>
    </lineage>
</organism>
<dbReference type="RefSeq" id="WP_387396134.1">
    <property type="nucleotide sequence ID" value="NZ_JBIAMT010000003.1"/>
</dbReference>
<proteinExistence type="predicted"/>